<dbReference type="Pfam" id="PF01476">
    <property type="entry name" value="LysM"/>
    <property type="match status" value="3"/>
</dbReference>
<protein>
    <recommendedName>
        <fullName evidence="2">LysM domain-containing protein</fullName>
    </recommendedName>
</protein>
<dbReference type="InterPro" id="IPR056562">
    <property type="entry name" value="LysM2_CERK1_LYK3_4_5"/>
</dbReference>
<dbReference type="PROSITE" id="PS51782">
    <property type="entry name" value="LYSM"/>
    <property type="match status" value="4"/>
</dbReference>
<dbReference type="GO" id="GO:0008061">
    <property type="term" value="F:chitin binding"/>
    <property type="evidence" value="ECO:0000318"/>
    <property type="project" value="GO_Central"/>
</dbReference>
<evidence type="ECO:0000313" key="3">
    <source>
        <dbReference type="EMBL" id="OAY52199.1"/>
    </source>
</evidence>
<proteinExistence type="predicted"/>
<dbReference type="AlphaFoldDB" id="A0A2C9W2M1"/>
<dbReference type="InterPro" id="IPR036779">
    <property type="entry name" value="LysM_dom_sf"/>
</dbReference>
<reference evidence="3" key="1">
    <citation type="submission" date="2016-02" db="EMBL/GenBank/DDBJ databases">
        <title>WGS assembly of Manihot esculenta.</title>
        <authorList>
            <person name="Bredeson J.V."/>
            <person name="Prochnik S.E."/>
            <person name="Lyons J.B."/>
            <person name="Schmutz J."/>
            <person name="Grimwood J."/>
            <person name="Vrebalov J."/>
            <person name="Bart R.S."/>
            <person name="Amuge T."/>
            <person name="Ferguson M.E."/>
            <person name="Green R."/>
            <person name="Putnam N."/>
            <person name="Stites J."/>
            <person name="Rounsley S."/>
            <person name="Rokhsar D.S."/>
        </authorList>
    </citation>
    <scope>NUCLEOTIDE SEQUENCE [LARGE SCALE GENOMIC DNA]</scope>
    <source>
        <tissue evidence="3">Leaf</tissue>
    </source>
</reference>
<dbReference type="PANTHER" id="PTHR33734">
    <property type="entry name" value="LYSM DOMAIN-CONTAINING GPI-ANCHORED PROTEIN 2"/>
    <property type="match status" value="1"/>
</dbReference>
<feature type="domain" description="LysM" evidence="2">
    <location>
        <begin position="108"/>
        <end position="155"/>
    </location>
</feature>
<dbReference type="InterPro" id="IPR018392">
    <property type="entry name" value="LysM"/>
</dbReference>
<organism evidence="3">
    <name type="scientific">Manihot esculenta</name>
    <name type="common">Cassava</name>
    <name type="synonym">Jatropha manihot</name>
    <dbReference type="NCBI Taxonomy" id="3983"/>
    <lineage>
        <taxon>Eukaryota</taxon>
        <taxon>Viridiplantae</taxon>
        <taxon>Streptophyta</taxon>
        <taxon>Embryophyta</taxon>
        <taxon>Tracheophyta</taxon>
        <taxon>Spermatophyta</taxon>
        <taxon>Magnoliopsida</taxon>
        <taxon>eudicotyledons</taxon>
        <taxon>Gunneridae</taxon>
        <taxon>Pentapetalae</taxon>
        <taxon>rosids</taxon>
        <taxon>fabids</taxon>
        <taxon>Malpighiales</taxon>
        <taxon>Euphorbiaceae</taxon>
        <taxon>Crotonoideae</taxon>
        <taxon>Manihoteae</taxon>
        <taxon>Manihot</taxon>
    </lineage>
</organism>
<sequence length="607" mass="65897">MDFSHHIIISLLFLFAFATKPSTVQAGFKCTQSDRTTCTSLIGYKSPNQTTIFHLSNFFGVHDINSLLGANDLPLSTPSNYTVNAQQVINIPIPCRCANGTGISNNIPRYRVQKDDTLFYIASDVFGGLVKFPEIQQVNQIPNANLIVTGERLWIPLPCSCDDVEEQRVVHYGHVVEAMSTMEGIAKQFGTTSDVLFKLNDISDDSKLIAGNAIDIPLTALFKSNKNPILPSSSSLDIAQQLHSNPQMALPSAHLLLSLILLLFAALVTTSLSQPFKCATSASCRAVIDYVPSNVTTLSAIETLFSIKNLRTLLGANNFPLSTLPNQTLAAKQTIKIPFSCLCSNGAGISNKKPIYSVQPDDGLDHIAREVYSGLVTYQEIAAVNNISNVNLIFKGQKLWIPLPCSCDEVDGEKVVHYGHVVESGSTLELIAQEYGTTKNTLMRLNSIANDSSLIAGQVLDVPLRACNSSVSNSSLDYPLLVSNGTYVFTANGCMRCSCDSAKDWTLQCQPSGLRPANNTWQTCPSMLCEGLDILSVGNTTAVGCNQTTCDYSGFSNQSILTTLATVNTCPASNPGPDENKSSMIGQRWKFLFISLHLIMLCLHLLW</sequence>
<evidence type="ECO:0000259" key="2">
    <source>
        <dbReference type="PROSITE" id="PS51782"/>
    </source>
</evidence>
<feature type="domain" description="LysM" evidence="2">
    <location>
        <begin position="172"/>
        <end position="216"/>
    </location>
</feature>
<feature type="domain" description="LysM" evidence="2">
    <location>
        <begin position="418"/>
        <end position="462"/>
    </location>
</feature>
<accession>A0A2C9W2M1</accession>
<dbReference type="SMART" id="SM00257">
    <property type="entry name" value="LysM"/>
    <property type="match status" value="4"/>
</dbReference>
<name>A0A2C9W2M1_MANES</name>
<dbReference type="Pfam" id="PF23472">
    <property type="entry name" value="LysM2_CERK1_LYK3_4_5"/>
    <property type="match status" value="1"/>
</dbReference>
<dbReference type="PANTHER" id="PTHR33734:SF11">
    <property type="entry name" value="LYSM DOMAIN-CONTAINING GPI-ANCHORED PROTEIN 2"/>
    <property type="match status" value="1"/>
</dbReference>
<dbReference type="SUPFAM" id="SSF54106">
    <property type="entry name" value="LysM domain"/>
    <property type="match status" value="3"/>
</dbReference>
<feature type="chain" id="PRO_5013356494" description="LysM domain-containing protein" evidence="1">
    <location>
        <begin position="27"/>
        <end position="607"/>
    </location>
</feature>
<evidence type="ECO:0000256" key="1">
    <source>
        <dbReference type="SAM" id="SignalP"/>
    </source>
</evidence>
<dbReference type="CDD" id="cd00118">
    <property type="entry name" value="LysM"/>
    <property type="match status" value="4"/>
</dbReference>
<feature type="domain" description="LysM" evidence="2">
    <location>
        <begin position="354"/>
        <end position="401"/>
    </location>
</feature>
<dbReference type="EMBL" id="CM004390">
    <property type="protein sequence ID" value="OAY52199.1"/>
    <property type="molecule type" value="Genomic_DNA"/>
</dbReference>
<keyword evidence="1" id="KW-0732">Signal</keyword>
<gene>
    <name evidence="3" type="ORF">MANES_04G065000</name>
</gene>
<dbReference type="Gene3D" id="3.10.350.10">
    <property type="entry name" value="LysM domain"/>
    <property type="match status" value="4"/>
</dbReference>
<feature type="signal peptide" evidence="1">
    <location>
        <begin position="1"/>
        <end position="26"/>
    </location>
</feature>